<accession>A0ABW9MUH5</accession>
<sequence length="308" mass="34516">MFEDNLTIKETKRVQKNRNPVLVVLAIIFLLIFPKLWLGDIFILKSINNINAIKNLAPNDRFILSMLYGTVISSLLMYIFAQKYLNRNNLSLGLSSPNKIKNYLKGALLGFVMISGVFLQLKIYRQSQVSLNKSNVPVEIFLVFFIGWVIQGFNEELMCRSILMNYFAAFNGVRSAIITNSLIFAILHLGNDGFGIFPFVNIFLMGVIFSLLFYLSDDIFLPAAVHTFWNFAQANIYGINVSGITQSNISLIKTQLTGNPFLTGGAFGVEGGFITFWIEAIIVGVLLIGAKNKSKEKENKLINKKTGL</sequence>
<keyword evidence="3" id="KW-0378">Hydrolase</keyword>
<dbReference type="EMBL" id="JBGMEH010000001">
    <property type="protein sequence ID" value="MFO3715492.1"/>
    <property type="molecule type" value="Genomic_DNA"/>
</dbReference>
<dbReference type="RefSeq" id="WP_410032338.1">
    <property type="nucleotide sequence ID" value="NZ_JBGMEH010000001.1"/>
</dbReference>
<name>A0ABW9MUH5_9FIRM</name>
<reference evidence="3 4" key="1">
    <citation type="journal article" date="2025" name="Anaerobe">
        <title>Description of Anaerococcus kampingiae sp. nov., Anaerococcus groningensis sp. nov., Anaerococcus martiniensis sp. nov., and Anaerococcus cruorum sp. nov., isolated from human clinical specimens.</title>
        <authorList>
            <person name="Boiten K.E."/>
            <person name="Meijer J."/>
            <person name="van Wezel E.M."/>
            <person name="Veloo A.C.M."/>
        </authorList>
    </citation>
    <scope>NUCLEOTIDE SEQUENCE [LARGE SCALE GENOMIC DNA]</scope>
    <source>
        <strain evidence="3 4">ENR1039</strain>
    </source>
</reference>
<feature type="transmembrane region" description="Helical" evidence="1">
    <location>
        <begin position="102"/>
        <end position="124"/>
    </location>
</feature>
<feature type="transmembrane region" description="Helical" evidence="1">
    <location>
        <begin position="21"/>
        <end position="42"/>
    </location>
</feature>
<dbReference type="EC" id="3.4.-.-" evidence="3"/>
<gene>
    <name evidence="3" type="ORF">ACCQ40_01655</name>
</gene>
<dbReference type="GO" id="GO:0016787">
    <property type="term" value="F:hydrolase activity"/>
    <property type="evidence" value="ECO:0007669"/>
    <property type="project" value="UniProtKB-KW"/>
</dbReference>
<evidence type="ECO:0000256" key="1">
    <source>
        <dbReference type="SAM" id="Phobius"/>
    </source>
</evidence>
<evidence type="ECO:0000259" key="2">
    <source>
        <dbReference type="Pfam" id="PF02517"/>
    </source>
</evidence>
<keyword evidence="1" id="KW-1133">Transmembrane helix</keyword>
<feature type="transmembrane region" description="Helical" evidence="1">
    <location>
        <begin position="195"/>
        <end position="215"/>
    </location>
</feature>
<feature type="transmembrane region" description="Helical" evidence="1">
    <location>
        <begin position="265"/>
        <end position="290"/>
    </location>
</feature>
<dbReference type="InterPro" id="IPR003675">
    <property type="entry name" value="Rce1/LyrA-like_dom"/>
</dbReference>
<evidence type="ECO:0000313" key="4">
    <source>
        <dbReference type="Proteomes" id="UP001638015"/>
    </source>
</evidence>
<keyword evidence="1" id="KW-0472">Membrane</keyword>
<feature type="domain" description="CAAX prenyl protease 2/Lysostaphin resistance protein A-like" evidence="2">
    <location>
        <begin position="139"/>
        <end position="231"/>
    </location>
</feature>
<feature type="transmembrane region" description="Helical" evidence="1">
    <location>
        <begin position="62"/>
        <end position="81"/>
    </location>
</feature>
<dbReference type="Proteomes" id="UP001638015">
    <property type="component" value="Unassembled WGS sequence"/>
</dbReference>
<dbReference type="PANTHER" id="PTHR39430">
    <property type="entry name" value="MEMBRANE-ASSOCIATED PROTEASE-RELATED"/>
    <property type="match status" value="1"/>
</dbReference>
<proteinExistence type="predicted"/>
<protein>
    <submittedName>
        <fullName evidence="3">CPBP family intramembrane glutamic endopeptidase</fullName>
        <ecNumber evidence="3">3.4.-.-</ecNumber>
    </submittedName>
</protein>
<keyword evidence="1" id="KW-0812">Transmembrane</keyword>
<dbReference type="Pfam" id="PF02517">
    <property type="entry name" value="Rce1-like"/>
    <property type="match status" value="1"/>
</dbReference>
<dbReference type="PANTHER" id="PTHR39430:SF1">
    <property type="entry name" value="PROTEASE"/>
    <property type="match status" value="1"/>
</dbReference>
<evidence type="ECO:0000313" key="3">
    <source>
        <dbReference type="EMBL" id="MFO3715492.1"/>
    </source>
</evidence>
<feature type="transmembrane region" description="Helical" evidence="1">
    <location>
        <begin position="136"/>
        <end position="154"/>
    </location>
</feature>
<comment type="caution">
    <text evidence="3">The sequence shown here is derived from an EMBL/GenBank/DDBJ whole genome shotgun (WGS) entry which is preliminary data.</text>
</comment>
<feature type="transmembrane region" description="Helical" evidence="1">
    <location>
        <begin position="166"/>
        <end position="189"/>
    </location>
</feature>
<keyword evidence="4" id="KW-1185">Reference proteome</keyword>
<organism evidence="3 4">
    <name type="scientific">Anaerococcus cruorum</name>
    <dbReference type="NCBI Taxonomy" id="3115617"/>
    <lineage>
        <taxon>Bacteria</taxon>
        <taxon>Bacillati</taxon>
        <taxon>Bacillota</taxon>
        <taxon>Tissierellia</taxon>
        <taxon>Tissierellales</taxon>
        <taxon>Peptoniphilaceae</taxon>
        <taxon>Anaerococcus</taxon>
    </lineage>
</organism>